<keyword evidence="2" id="KW-1133">Transmembrane helix</keyword>
<dbReference type="AlphaFoldDB" id="A0A250JGQ6"/>
<sequence length="295" mass="33018">MRQARRKEKNAETREPRRSEPPPEPSPEPTAGRPQEPATEAPPAWKKPEGLSLGGWAVLGAVLVLLQFPLIHYALFRGEPATTTRVPYAQDFSDPGVVGRDFFSTGGFWRVVNGQLLSPGVRNNPLWLQASLPADVAVEFDVRSESPEGDIKVELFGDGSDHASGYIFIHGGWNNTLSIIARLDEHGTPLDKLQRQAQRVAEQRGNAQQAGLVETGVLRARTHMRVEARPYPVKQGQTYHWRIERKGSLLRWSIDGKPFMQFDDPLPLVGKGHDRFGFSSWEAQLFFDNLKIEPL</sequence>
<evidence type="ECO:0000256" key="1">
    <source>
        <dbReference type="SAM" id="MobiDB-lite"/>
    </source>
</evidence>
<evidence type="ECO:0008006" key="5">
    <source>
        <dbReference type="Google" id="ProtNLM"/>
    </source>
</evidence>
<proteinExistence type="predicted"/>
<keyword evidence="2" id="KW-0812">Transmembrane</keyword>
<accession>A0A250JGQ6</accession>
<dbReference type="KEGG" id="cfus:CYFUS_008146"/>
<dbReference type="RefSeq" id="WP_095990189.1">
    <property type="nucleotide sequence ID" value="NZ_CP022098.1"/>
</dbReference>
<keyword evidence="2" id="KW-0472">Membrane</keyword>
<dbReference type="Gene3D" id="2.60.120.560">
    <property type="entry name" value="Exo-inulinase, domain 1"/>
    <property type="match status" value="1"/>
</dbReference>
<evidence type="ECO:0000313" key="3">
    <source>
        <dbReference type="EMBL" id="ATB42667.1"/>
    </source>
</evidence>
<evidence type="ECO:0000256" key="2">
    <source>
        <dbReference type="SAM" id="Phobius"/>
    </source>
</evidence>
<protein>
    <recommendedName>
        <fullName evidence="5">Farnesoic acid O-methyl transferase domain-containing protein</fullName>
    </recommendedName>
</protein>
<feature type="transmembrane region" description="Helical" evidence="2">
    <location>
        <begin position="53"/>
        <end position="75"/>
    </location>
</feature>
<reference evidence="3 4" key="1">
    <citation type="submission" date="2017-06" db="EMBL/GenBank/DDBJ databases">
        <title>Sequencing and comparative analysis of myxobacterial genomes.</title>
        <authorList>
            <person name="Rupp O."/>
            <person name="Goesmann A."/>
            <person name="Sogaard-Andersen L."/>
        </authorList>
    </citation>
    <scope>NUCLEOTIDE SEQUENCE [LARGE SCALE GENOMIC DNA]</scope>
    <source>
        <strain evidence="3 4">DSM 52655</strain>
    </source>
</reference>
<name>A0A250JGQ6_9BACT</name>
<feature type="region of interest" description="Disordered" evidence="1">
    <location>
        <begin position="1"/>
        <end position="46"/>
    </location>
</feature>
<feature type="compositionally biased region" description="Basic and acidic residues" evidence="1">
    <location>
        <begin position="9"/>
        <end position="21"/>
    </location>
</feature>
<dbReference type="Proteomes" id="UP000217257">
    <property type="component" value="Chromosome"/>
</dbReference>
<dbReference type="EMBL" id="CP022098">
    <property type="protein sequence ID" value="ATB42667.1"/>
    <property type="molecule type" value="Genomic_DNA"/>
</dbReference>
<evidence type="ECO:0000313" key="4">
    <source>
        <dbReference type="Proteomes" id="UP000217257"/>
    </source>
</evidence>
<gene>
    <name evidence="3" type="ORF">CYFUS_008146</name>
</gene>
<organism evidence="3 4">
    <name type="scientific">Cystobacter fuscus</name>
    <dbReference type="NCBI Taxonomy" id="43"/>
    <lineage>
        <taxon>Bacteria</taxon>
        <taxon>Pseudomonadati</taxon>
        <taxon>Myxococcota</taxon>
        <taxon>Myxococcia</taxon>
        <taxon>Myxococcales</taxon>
        <taxon>Cystobacterineae</taxon>
        <taxon>Archangiaceae</taxon>
        <taxon>Cystobacter</taxon>
    </lineage>
</organism>